<dbReference type="EnsemblMetazoa" id="AQUA014493-RA">
    <property type="protein sequence ID" value="AQUA014493-PA"/>
    <property type="gene ID" value="AQUA014493"/>
</dbReference>
<dbReference type="Proteomes" id="UP000076407">
    <property type="component" value="Unassembled WGS sequence"/>
</dbReference>
<organism evidence="1 2">
    <name type="scientific">Anopheles quadriannulatus</name>
    <name type="common">Mosquito</name>
    <dbReference type="NCBI Taxonomy" id="34691"/>
    <lineage>
        <taxon>Eukaryota</taxon>
        <taxon>Metazoa</taxon>
        <taxon>Ecdysozoa</taxon>
        <taxon>Arthropoda</taxon>
        <taxon>Hexapoda</taxon>
        <taxon>Insecta</taxon>
        <taxon>Pterygota</taxon>
        <taxon>Neoptera</taxon>
        <taxon>Endopterygota</taxon>
        <taxon>Diptera</taxon>
        <taxon>Nematocera</taxon>
        <taxon>Culicoidea</taxon>
        <taxon>Culicidae</taxon>
        <taxon>Anophelinae</taxon>
        <taxon>Anopheles</taxon>
    </lineage>
</organism>
<sequence>MSICTKHIWLVVPAATTYPHTRGGNSGPLFCDWFCSS</sequence>
<proteinExistence type="predicted"/>
<protein>
    <submittedName>
        <fullName evidence="1">Uncharacterized protein</fullName>
    </submittedName>
</protein>
<evidence type="ECO:0000313" key="1">
    <source>
        <dbReference type="EnsemblMetazoa" id="AQUA014493-PA"/>
    </source>
</evidence>
<dbReference type="AlphaFoldDB" id="A0A182XRM0"/>
<keyword evidence="2" id="KW-1185">Reference proteome</keyword>
<evidence type="ECO:0000313" key="2">
    <source>
        <dbReference type="Proteomes" id="UP000076407"/>
    </source>
</evidence>
<reference evidence="1" key="1">
    <citation type="submission" date="2020-05" db="UniProtKB">
        <authorList>
            <consortium name="EnsemblMetazoa"/>
        </authorList>
    </citation>
    <scope>IDENTIFICATION</scope>
    <source>
        <strain evidence="1">SANGQUA</strain>
    </source>
</reference>
<dbReference type="VEuPathDB" id="VectorBase:AQUA014493"/>
<accession>A0A182XRM0</accession>
<name>A0A182XRM0_ANOQN</name>